<dbReference type="GO" id="GO:0006508">
    <property type="term" value="P:proteolysis"/>
    <property type="evidence" value="ECO:0007669"/>
    <property type="project" value="UniProtKB-KW"/>
</dbReference>
<keyword evidence="9" id="KW-0121">Carboxypeptidase</keyword>
<protein>
    <submittedName>
        <fullName evidence="9">Zinc carboxypeptidase</fullName>
    </submittedName>
</protein>
<comment type="caution">
    <text evidence="9">The sequence shown here is derived from an EMBL/GenBank/DDBJ whole genome shotgun (WGS) entry which is preliminary data.</text>
</comment>
<keyword evidence="3" id="KW-0645">Protease</keyword>
<feature type="domain" description="Peptidase M14" evidence="8">
    <location>
        <begin position="31"/>
        <end position="361"/>
    </location>
</feature>
<dbReference type="PANTHER" id="PTHR11705:SF143">
    <property type="entry name" value="SLL0236 PROTEIN"/>
    <property type="match status" value="1"/>
</dbReference>
<evidence type="ECO:0000313" key="10">
    <source>
        <dbReference type="Proteomes" id="UP000011910"/>
    </source>
</evidence>
<dbReference type="GO" id="GO:0005615">
    <property type="term" value="C:extracellular space"/>
    <property type="evidence" value="ECO:0007669"/>
    <property type="project" value="TreeGrafter"/>
</dbReference>
<evidence type="ECO:0000256" key="2">
    <source>
        <dbReference type="ARBA" id="ARBA00005988"/>
    </source>
</evidence>
<dbReference type="EMBL" id="AODQ01000035">
    <property type="protein sequence ID" value="EMR03091.1"/>
    <property type="molecule type" value="Genomic_DNA"/>
</dbReference>
<reference evidence="9 10" key="1">
    <citation type="journal article" date="2013" name="Genome Announc.">
        <title>Draft Genome Sequence of Cesiribacter andamanensis Strain AMV16T, Isolated from a Soil Sample from a Mud Volcano in the Andaman Islands, India.</title>
        <authorList>
            <person name="Shivaji S."/>
            <person name="Ara S."/>
            <person name="Begum Z."/>
            <person name="Srinivas T.N."/>
            <person name="Singh A."/>
            <person name="Kumar Pinnaka A."/>
        </authorList>
    </citation>
    <scope>NUCLEOTIDE SEQUENCE [LARGE SCALE GENOMIC DNA]</scope>
    <source>
        <strain evidence="9 10">AMV16</strain>
    </source>
</reference>
<keyword evidence="6" id="KW-0482">Metalloprotease</keyword>
<comment type="cofactor">
    <cofactor evidence="1">
        <name>Zn(2+)</name>
        <dbReference type="ChEBI" id="CHEBI:29105"/>
    </cofactor>
</comment>
<comment type="similarity">
    <text evidence="2 7">Belongs to the peptidase M14 family.</text>
</comment>
<keyword evidence="10" id="KW-1185">Reference proteome</keyword>
<dbReference type="Proteomes" id="UP000011910">
    <property type="component" value="Unassembled WGS sequence"/>
</dbReference>
<dbReference type="GO" id="GO:0008270">
    <property type="term" value="F:zinc ion binding"/>
    <property type="evidence" value="ECO:0007669"/>
    <property type="project" value="InterPro"/>
</dbReference>
<accession>M7N772</accession>
<dbReference type="GO" id="GO:0004181">
    <property type="term" value="F:metallocarboxypeptidase activity"/>
    <property type="evidence" value="ECO:0007669"/>
    <property type="project" value="InterPro"/>
</dbReference>
<dbReference type="eggNOG" id="COG2866">
    <property type="taxonomic scope" value="Bacteria"/>
</dbReference>
<evidence type="ECO:0000256" key="6">
    <source>
        <dbReference type="ARBA" id="ARBA00023049"/>
    </source>
</evidence>
<evidence type="ECO:0000313" key="9">
    <source>
        <dbReference type="EMBL" id="EMR03091.1"/>
    </source>
</evidence>
<comment type="caution">
    <text evidence="7">Lacks conserved residue(s) required for the propagation of feature annotation.</text>
</comment>
<dbReference type="SUPFAM" id="SSF53187">
    <property type="entry name" value="Zn-dependent exopeptidases"/>
    <property type="match status" value="1"/>
</dbReference>
<evidence type="ECO:0000256" key="1">
    <source>
        <dbReference type="ARBA" id="ARBA00001947"/>
    </source>
</evidence>
<dbReference type="SUPFAM" id="SSF52317">
    <property type="entry name" value="Class I glutamine amidotransferase-like"/>
    <property type="match status" value="1"/>
</dbReference>
<dbReference type="CDD" id="cd06238">
    <property type="entry name" value="M14-like"/>
    <property type="match status" value="1"/>
</dbReference>
<dbReference type="Pfam" id="PF00246">
    <property type="entry name" value="Peptidase_M14"/>
    <property type="match status" value="1"/>
</dbReference>
<organism evidence="9 10">
    <name type="scientific">Cesiribacter andamanensis AMV16</name>
    <dbReference type="NCBI Taxonomy" id="1279009"/>
    <lineage>
        <taxon>Bacteria</taxon>
        <taxon>Pseudomonadati</taxon>
        <taxon>Bacteroidota</taxon>
        <taxon>Cytophagia</taxon>
        <taxon>Cytophagales</taxon>
        <taxon>Cesiribacteraceae</taxon>
        <taxon>Cesiribacter</taxon>
    </lineage>
</organism>
<dbReference type="AlphaFoldDB" id="M7N772"/>
<dbReference type="InterPro" id="IPR029062">
    <property type="entry name" value="Class_I_gatase-like"/>
</dbReference>
<dbReference type="InterPro" id="IPR000834">
    <property type="entry name" value="Peptidase_M14"/>
</dbReference>
<proteinExistence type="inferred from homology"/>
<dbReference type="STRING" id="1279009.ADICEAN_01750"/>
<dbReference type="PANTHER" id="PTHR11705">
    <property type="entry name" value="PROTEASE FAMILY M14 CARBOXYPEPTIDASE A,B"/>
    <property type="match status" value="1"/>
</dbReference>
<keyword evidence="4" id="KW-0378">Hydrolase</keyword>
<evidence type="ECO:0000256" key="3">
    <source>
        <dbReference type="ARBA" id="ARBA00022670"/>
    </source>
</evidence>
<sequence>MSLLWLLPLLSLQAQDLQNPDEFLGYPLGSRFTPHYRVVQYFQYIAANSDKAQLQEYGTTYEHRPLLLSFISSPQNLARLEQIRQNNLRRAGLLSGTPDDGANPIAIVWLSYNVHGNESVSTEAAMAVLHELVQPQNDSISEWLDRTLVIMDPAVNPDGRDRYVNWYNSVVGQQLNALPEAREHQEPWPGGRANHYLFDLNRDWAWQTQRESRQRMEVYNQWLPHIHADFHEQGVNEPYYFAPAAEPFHQYITDWQREFQTLIGLNNTRYFDENSWLYFTRERFDLLYPSYGDTYPTFNGAIGMTYEQGGSGRAGLAIVTDEGDTLTLKDRILHHYTASISTIEATATNHQQVVRNFEGFFRKASQTPPGQYRSYVIPARNAGNKRQALLDFLEQHQIQWGEATGQRSLQGWSYTDGRQSSFRTNAGDIVISARQPKAVLVQVLLDPTTQVSDSLTYDITAWSLPYVFGLEAYATSEAVAARTPTARPDYALNLSNDTPYAYVLPWQGLDDARFLAELLQQGIKVRYSMEPFTTNNRQYGRGSLIITRTGNQQLGERFDAAVREAARNWERPLQGVSTGFVAEGKDFGSSTVRYIKPPRVAVLSGEGVSSLAFGEVWHFFDQQLGYPATILGTNYISRVDLAKFDVLVLPSGYYSSLSSGDMLDRIMSWVRGGGRLILMGDAINTFAGKEGIALERKSADSEEGEDKKDENMEDRLRQYQNRERESISDYNAGSIYRVQLDPTHPLAFGYGDTYFTLKTDAEAYQYLKGGWNVGTIRSQNALVSGFVGRQAKERLANTLVFGVEEKGQGQIIYMVDNPLFRAFWHSGKLFFTNAVFMVGQ</sequence>
<evidence type="ECO:0000256" key="5">
    <source>
        <dbReference type="ARBA" id="ARBA00022833"/>
    </source>
</evidence>
<evidence type="ECO:0000256" key="4">
    <source>
        <dbReference type="ARBA" id="ARBA00022801"/>
    </source>
</evidence>
<dbReference type="Gene3D" id="3.40.630.10">
    <property type="entry name" value="Zn peptidases"/>
    <property type="match status" value="1"/>
</dbReference>
<evidence type="ECO:0000256" key="7">
    <source>
        <dbReference type="PROSITE-ProRule" id="PRU01379"/>
    </source>
</evidence>
<dbReference type="PATRIC" id="fig|1279009.4.peg.1779"/>
<evidence type="ECO:0000259" key="8">
    <source>
        <dbReference type="PROSITE" id="PS52035"/>
    </source>
</evidence>
<keyword evidence="5" id="KW-0862">Zinc</keyword>
<name>M7N772_9BACT</name>
<dbReference type="PROSITE" id="PS52035">
    <property type="entry name" value="PEPTIDASE_M14"/>
    <property type="match status" value="1"/>
</dbReference>
<gene>
    <name evidence="9" type="ORF">ADICEAN_01750</name>
</gene>